<keyword evidence="1" id="KW-0175">Coiled coil</keyword>
<gene>
    <name evidence="2" type="ORF">QOZ92_000613</name>
</gene>
<evidence type="ECO:0000256" key="1">
    <source>
        <dbReference type="SAM" id="Coils"/>
    </source>
</evidence>
<sequence length="158" mass="18023">MNLYELSNDLVALRDLDEIEEVQQIKEVIAKEVANKGKGIIQVVRSLESDADAIKAEIDRLNKIKRVKENNIKRLRDYTKVCMEKMEVKKIETPLGNLTLRKGVSTLKIDDESKLPSKYIEVVQTYKVNKDLIKSDLKSGIEIEGAHMREPGISLMIK</sequence>
<dbReference type="Pfam" id="PF05565">
    <property type="entry name" value="Sipho_Gp157"/>
    <property type="match status" value="1"/>
</dbReference>
<evidence type="ECO:0000313" key="2">
    <source>
        <dbReference type="EMBL" id="MDQ0555500.1"/>
    </source>
</evidence>
<organism evidence="2 3">
    <name type="scientific">Paraclostridium ghonii</name>
    <dbReference type="NCBI Taxonomy" id="29358"/>
    <lineage>
        <taxon>Bacteria</taxon>
        <taxon>Bacillati</taxon>
        <taxon>Bacillota</taxon>
        <taxon>Clostridia</taxon>
        <taxon>Peptostreptococcales</taxon>
        <taxon>Peptostreptococcaceae</taxon>
        <taxon>Paraclostridium</taxon>
    </lineage>
</organism>
<reference evidence="2 3" key="1">
    <citation type="submission" date="2023-07" db="EMBL/GenBank/DDBJ databases">
        <title>Genomic Encyclopedia of Type Strains, Phase IV (KMG-IV): sequencing the most valuable type-strain genomes for metagenomic binning, comparative biology and taxonomic classification.</title>
        <authorList>
            <person name="Goeker M."/>
        </authorList>
    </citation>
    <scope>NUCLEOTIDE SEQUENCE [LARGE SCALE GENOMIC DNA]</scope>
    <source>
        <strain evidence="2 3">DSM 15049</strain>
    </source>
</reference>
<accession>A0ABU0MXC3</accession>
<dbReference type="Proteomes" id="UP001232584">
    <property type="component" value="Unassembled WGS sequence"/>
</dbReference>
<proteinExistence type="predicted"/>
<dbReference type="InterPro" id="IPR008840">
    <property type="entry name" value="Sipho_Gp157"/>
</dbReference>
<dbReference type="RefSeq" id="WP_307502795.1">
    <property type="nucleotide sequence ID" value="NZ_BAAACE010000029.1"/>
</dbReference>
<name>A0ABU0MXC3_9FIRM</name>
<keyword evidence="3" id="KW-1185">Reference proteome</keyword>
<feature type="coiled-coil region" evidence="1">
    <location>
        <begin position="44"/>
        <end position="71"/>
    </location>
</feature>
<evidence type="ECO:0000313" key="3">
    <source>
        <dbReference type="Proteomes" id="UP001232584"/>
    </source>
</evidence>
<dbReference type="EMBL" id="JAUSWG010000002">
    <property type="protein sequence ID" value="MDQ0555500.1"/>
    <property type="molecule type" value="Genomic_DNA"/>
</dbReference>
<evidence type="ECO:0008006" key="4">
    <source>
        <dbReference type="Google" id="ProtNLM"/>
    </source>
</evidence>
<comment type="caution">
    <text evidence="2">The sequence shown here is derived from an EMBL/GenBank/DDBJ whole genome shotgun (WGS) entry which is preliminary data.</text>
</comment>
<protein>
    <recommendedName>
        <fullName evidence="4">Siphovirus Gp157 family protein</fullName>
    </recommendedName>
</protein>